<dbReference type="Gene3D" id="3.40.1170.60">
    <property type="match status" value="1"/>
</dbReference>
<name>A0A1W6ZDR5_9BORD</name>
<evidence type="ECO:0000256" key="4">
    <source>
        <dbReference type="ARBA" id="ARBA00022490"/>
    </source>
</evidence>
<evidence type="ECO:0000256" key="7">
    <source>
        <dbReference type="ARBA" id="ARBA00022705"/>
    </source>
</evidence>
<dbReference type="KEGG" id="bgm:CAL15_14320"/>
<dbReference type="GO" id="GO:0003684">
    <property type="term" value="F:damaged DNA binding"/>
    <property type="evidence" value="ECO:0007669"/>
    <property type="project" value="InterPro"/>
</dbReference>
<keyword evidence="19" id="KW-1185">Reference proteome</keyword>
<dbReference type="FunFam" id="1.10.150.20:FF:000019">
    <property type="entry name" value="DNA polymerase IV"/>
    <property type="match status" value="1"/>
</dbReference>
<feature type="domain" description="UmuC" evidence="17">
    <location>
        <begin position="35"/>
        <end position="215"/>
    </location>
</feature>
<dbReference type="GO" id="GO:0042276">
    <property type="term" value="P:error-prone translesion synthesis"/>
    <property type="evidence" value="ECO:0007669"/>
    <property type="project" value="TreeGrafter"/>
</dbReference>
<keyword evidence="9 15" id="KW-0227">DNA damage</keyword>
<dbReference type="EC" id="2.7.7.7" evidence="15"/>
<evidence type="ECO:0000256" key="2">
    <source>
        <dbReference type="ARBA" id="ARBA00010945"/>
    </source>
</evidence>
<dbReference type="InterPro" id="IPR043128">
    <property type="entry name" value="Rev_trsase/Diguanyl_cyclase"/>
</dbReference>
<feature type="region of interest" description="Disordered" evidence="16">
    <location>
        <begin position="1"/>
        <end position="29"/>
    </location>
</feature>
<dbReference type="Gene3D" id="1.10.150.20">
    <property type="entry name" value="5' to 3' exonuclease, C-terminal subdomain"/>
    <property type="match status" value="1"/>
</dbReference>
<dbReference type="AlphaFoldDB" id="A0A1W6ZDR5"/>
<dbReference type="OrthoDB" id="9808813at2"/>
<protein>
    <recommendedName>
        <fullName evidence="15">DNA polymerase IV</fullName>
        <shortName evidence="15">Pol IV</shortName>
        <ecNumber evidence="15">2.7.7.7</ecNumber>
    </recommendedName>
</protein>
<dbReference type="SUPFAM" id="SSF100879">
    <property type="entry name" value="Lesion bypass DNA polymerase (Y-family), little finger domain"/>
    <property type="match status" value="1"/>
</dbReference>
<dbReference type="InterPro" id="IPR053848">
    <property type="entry name" value="IMS_HHH_1"/>
</dbReference>
<feature type="compositionally biased region" description="Polar residues" evidence="16">
    <location>
        <begin position="1"/>
        <end position="12"/>
    </location>
</feature>
<feature type="active site" evidence="15">
    <location>
        <position position="134"/>
    </location>
</feature>
<feature type="site" description="Substrate discrimination" evidence="15">
    <location>
        <position position="44"/>
    </location>
</feature>
<accession>A0A1W6ZDR5</accession>
<evidence type="ECO:0000256" key="12">
    <source>
        <dbReference type="ARBA" id="ARBA00023125"/>
    </source>
</evidence>
<organism evidence="18 19">
    <name type="scientific">Bordetella genomosp. 13</name>
    <dbReference type="NCBI Taxonomy" id="463040"/>
    <lineage>
        <taxon>Bacteria</taxon>
        <taxon>Pseudomonadati</taxon>
        <taxon>Pseudomonadota</taxon>
        <taxon>Betaproteobacteria</taxon>
        <taxon>Burkholderiales</taxon>
        <taxon>Alcaligenaceae</taxon>
        <taxon>Bordetella</taxon>
    </lineage>
</organism>
<dbReference type="InterPro" id="IPR043502">
    <property type="entry name" value="DNA/RNA_pol_sf"/>
</dbReference>
<evidence type="ECO:0000256" key="5">
    <source>
        <dbReference type="ARBA" id="ARBA00022679"/>
    </source>
</evidence>
<dbReference type="Pfam" id="PF00817">
    <property type="entry name" value="IMS"/>
    <property type="match status" value="1"/>
</dbReference>
<evidence type="ECO:0000256" key="9">
    <source>
        <dbReference type="ARBA" id="ARBA00022763"/>
    </source>
</evidence>
<keyword evidence="5 15" id="KW-0808">Transferase</keyword>
<gene>
    <name evidence="15" type="primary">dinB</name>
    <name evidence="18" type="ORF">CAL15_14320</name>
</gene>
<keyword evidence="10 15" id="KW-0460">Magnesium</keyword>
<dbReference type="Pfam" id="PF21999">
    <property type="entry name" value="IMS_HHH_1"/>
    <property type="match status" value="1"/>
</dbReference>
<dbReference type="PANTHER" id="PTHR11076:SF33">
    <property type="entry name" value="DNA POLYMERASE KAPPA"/>
    <property type="match status" value="1"/>
</dbReference>
<reference evidence="18 19" key="1">
    <citation type="submission" date="2017-05" db="EMBL/GenBank/DDBJ databases">
        <title>Complete and WGS of Bordetella genogroups.</title>
        <authorList>
            <person name="Spilker T."/>
            <person name="LiPuma J."/>
        </authorList>
    </citation>
    <scope>NUCLEOTIDE SEQUENCE [LARGE SCALE GENOMIC DNA]</scope>
    <source>
        <strain evidence="18 19">AU7206</strain>
    </source>
</reference>
<dbReference type="GO" id="GO:0006281">
    <property type="term" value="P:DNA repair"/>
    <property type="evidence" value="ECO:0007669"/>
    <property type="project" value="UniProtKB-UniRule"/>
</dbReference>
<dbReference type="STRING" id="463040.CAL15_14320"/>
<dbReference type="InterPro" id="IPR036775">
    <property type="entry name" value="DNA_pol_Y-fam_lit_finger_sf"/>
</dbReference>
<feature type="binding site" evidence="15">
    <location>
        <position position="133"/>
    </location>
    <ligand>
        <name>Mg(2+)</name>
        <dbReference type="ChEBI" id="CHEBI:18420"/>
    </ligand>
</feature>
<dbReference type="PROSITE" id="PS50173">
    <property type="entry name" value="UMUC"/>
    <property type="match status" value="1"/>
</dbReference>
<dbReference type="GO" id="GO:0009432">
    <property type="term" value="P:SOS response"/>
    <property type="evidence" value="ECO:0007669"/>
    <property type="project" value="TreeGrafter"/>
</dbReference>
<comment type="subunit">
    <text evidence="15">Monomer.</text>
</comment>
<keyword evidence="13 15" id="KW-0234">DNA repair</keyword>
<evidence type="ECO:0000256" key="3">
    <source>
        <dbReference type="ARBA" id="ARBA00022457"/>
    </source>
</evidence>
<dbReference type="InterPro" id="IPR022880">
    <property type="entry name" value="DNApol_IV"/>
</dbReference>
<sequence length="391" mass="43329">MDPSVASTTSEIASEATVPAGPHAERGDARTARKIVHVDMDAFYASVEQRDRPELRGLPVVVAWTGPRSVVCAASYEARRYGVHSAMSAMRAERLCPGAVFVPPDFNRYRAVSRQVREIFARHTDLVEPLSLDEAYLDVTANKRGLATATEVAQAIRAEIRAETDLTASAGVAPNKFLAKIASDWNKPDGLFVIRPHRVLEFLQDLPVRKIPGVGKVTQGRLETLGIRTVGDLRQRAPAELELHFGRYGYRLHELAHGIDEREVEPDQVAQQVSAETTFSTDLRLDELGETLDRLALKVWEQGRRKGMMGRTIVLKLKTDRFRILTRSLTQPQSPASVEELAAVARALCARVLLPANTRYRLAGVGMSNFADPQEEGRQPDLFAHIPDLSR</sequence>
<evidence type="ECO:0000313" key="18">
    <source>
        <dbReference type="EMBL" id="ARP95457.1"/>
    </source>
</evidence>
<dbReference type="EMBL" id="CP021111">
    <property type="protein sequence ID" value="ARP95457.1"/>
    <property type="molecule type" value="Genomic_DNA"/>
</dbReference>
<comment type="catalytic activity">
    <reaction evidence="14 15">
        <text>DNA(n) + a 2'-deoxyribonucleoside 5'-triphosphate = DNA(n+1) + diphosphate</text>
        <dbReference type="Rhea" id="RHEA:22508"/>
        <dbReference type="Rhea" id="RHEA-COMP:17339"/>
        <dbReference type="Rhea" id="RHEA-COMP:17340"/>
        <dbReference type="ChEBI" id="CHEBI:33019"/>
        <dbReference type="ChEBI" id="CHEBI:61560"/>
        <dbReference type="ChEBI" id="CHEBI:173112"/>
        <dbReference type="EC" id="2.7.7.7"/>
    </reaction>
</comment>
<dbReference type="CDD" id="cd03586">
    <property type="entry name" value="PolY_Pol_IV_kappa"/>
    <property type="match status" value="1"/>
</dbReference>
<keyword evidence="6 15" id="KW-0548">Nucleotidyltransferase</keyword>
<evidence type="ECO:0000256" key="13">
    <source>
        <dbReference type="ARBA" id="ARBA00023204"/>
    </source>
</evidence>
<evidence type="ECO:0000259" key="17">
    <source>
        <dbReference type="PROSITE" id="PS50173"/>
    </source>
</evidence>
<evidence type="ECO:0000256" key="14">
    <source>
        <dbReference type="ARBA" id="ARBA00049244"/>
    </source>
</evidence>
<feature type="binding site" evidence="15">
    <location>
        <position position="39"/>
    </location>
    <ligand>
        <name>Mg(2+)</name>
        <dbReference type="ChEBI" id="CHEBI:18420"/>
    </ligand>
</feature>
<dbReference type="InterPro" id="IPR050116">
    <property type="entry name" value="DNA_polymerase-Y"/>
</dbReference>
<dbReference type="PANTHER" id="PTHR11076">
    <property type="entry name" value="DNA REPAIR POLYMERASE UMUC / TRANSFERASE FAMILY MEMBER"/>
    <property type="match status" value="1"/>
</dbReference>
<comment type="subcellular location">
    <subcellularLocation>
        <location evidence="1 15">Cytoplasm</location>
    </subcellularLocation>
</comment>
<dbReference type="GO" id="GO:0003887">
    <property type="term" value="F:DNA-directed DNA polymerase activity"/>
    <property type="evidence" value="ECO:0007669"/>
    <property type="project" value="UniProtKB-UniRule"/>
</dbReference>
<keyword evidence="12 15" id="KW-0238">DNA-binding</keyword>
<evidence type="ECO:0000256" key="15">
    <source>
        <dbReference type="HAMAP-Rule" id="MF_01113"/>
    </source>
</evidence>
<evidence type="ECO:0000256" key="6">
    <source>
        <dbReference type="ARBA" id="ARBA00022695"/>
    </source>
</evidence>
<dbReference type="GO" id="GO:0000287">
    <property type="term" value="F:magnesium ion binding"/>
    <property type="evidence" value="ECO:0007669"/>
    <property type="project" value="UniProtKB-UniRule"/>
</dbReference>
<dbReference type="InterPro" id="IPR017961">
    <property type="entry name" value="DNA_pol_Y-fam_little_finger"/>
</dbReference>
<comment type="function">
    <text evidence="15">Poorly processive, error-prone DNA polymerase involved in untargeted mutagenesis. Copies undamaged DNA at stalled replication forks, which arise in vivo from mismatched or misaligned primer ends. These misaligned primers can be extended by PolIV. Exhibits no 3'-5' exonuclease (proofreading) activity. May be involved in translesional synthesis, in conjunction with the beta clamp from PolIII.</text>
</comment>
<keyword evidence="3 15" id="KW-0515">Mutator protein</keyword>
<comment type="similarity">
    <text evidence="2 15">Belongs to the DNA polymerase type-Y family.</text>
</comment>
<dbReference type="Gene3D" id="3.30.70.270">
    <property type="match status" value="1"/>
</dbReference>
<dbReference type="NCBIfam" id="NF002677">
    <property type="entry name" value="PRK02406.1"/>
    <property type="match status" value="1"/>
</dbReference>
<dbReference type="InterPro" id="IPR001126">
    <property type="entry name" value="UmuC"/>
</dbReference>
<keyword evidence="11 15" id="KW-0239">DNA-directed DNA polymerase</keyword>
<evidence type="ECO:0000256" key="8">
    <source>
        <dbReference type="ARBA" id="ARBA00022723"/>
    </source>
</evidence>
<dbReference type="Proteomes" id="UP000194161">
    <property type="component" value="Chromosome"/>
</dbReference>
<dbReference type="SUPFAM" id="SSF56672">
    <property type="entry name" value="DNA/RNA polymerases"/>
    <property type="match status" value="1"/>
</dbReference>
<keyword evidence="8 15" id="KW-0479">Metal-binding</keyword>
<dbReference type="Gene3D" id="3.30.1490.100">
    <property type="entry name" value="DNA polymerase, Y-family, little finger domain"/>
    <property type="match status" value="1"/>
</dbReference>
<evidence type="ECO:0000256" key="10">
    <source>
        <dbReference type="ARBA" id="ARBA00022842"/>
    </source>
</evidence>
<dbReference type="GO" id="GO:0006261">
    <property type="term" value="P:DNA-templated DNA replication"/>
    <property type="evidence" value="ECO:0007669"/>
    <property type="project" value="UniProtKB-UniRule"/>
</dbReference>
<evidence type="ECO:0000256" key="11">
    <source>
        <dbReference type="ARBA" id="ARBA00022932"/>
    </source>
</evidence>
<evidence type="ECO:0000256" key="1">
    <source>
        <dbReference type="ARBA" id="ARBA00004496"/>
    </source>
</evidence>
<keyword evidence="7 15" id="KW-0235">DNA replication</keyword>
<proteinExistence type="inferred from homology"/>
<evidence type="ECO:0000256" key="16">
    <source>
        <dbReference type="SAM" id="MobiDB-lite"/>
    </source>
</evidence>
<dbReference type="GO" id="GO:0005829">
    <property type="term" value="C:cytosol"/>
    <property type="evidence" value="ECO:0007669"/>
    <property type="project" value="TreeGrafter"/>
</dbReference>
<comment type="cofactor">
    <cofactor evidence="15">
        <name>Mg(2+)</name>
        <dbReference type="ChEBI" id="CHEBI:18420"/>
    </cofactor>
    <text evidence="15">Binds 2 magnesium ions per subunit.</text>
</comment>
<dbReference type="Pfam" id="PF11799">
    <property type="entry name" value="IMS_C"/>
    <property type="match status" value="1"/>
</dbReference>
<dbReference type="FunFam" id="3.30.1490.100:FF:000004">
    <property type="entry name" value="DNA polymerase IV"/>
    <property type="match status" value="1"/>
</dbReference>
<dbReference type="HAMAP" id="MF_01113">
    <property type="entry name" value="DNApol_IV"/>
    <property type="match status" value="1"/>
</dbReference>
<evidence type="ECO:0000313" key="19">
    <source>
        <dbReference type="Proteomes" id="UP000194161"/>
    </source>
</evidence>
<keyword evidence="4 15" id="KW-0963">Cytoplasm</keyword>